<feature type="region of interest" description="Disordered" evidence="1">
    <location>
        <begin position="1"/>
        <end position="54"/>
    </location>
</feature>
<protein>
    <submittedName>
        <fullName evidence="2">Uncharacterized protein</fullName>
    </submittedName>
</protein>
<evidence type="ECO:0000256" key="1">
    <source>
        <dbReference type="SAM" id="MobiDB-lite"/>
    </source>
</evidence>
<evidence type="ECO:0000313" key="3">
    <source>
        <dbReference type="Proteomes" id="UP001419268"/>
    </source>
</evidence>
<accession>A0AAP0I265</accession>
<gene>
    <name evidence="2" type="ORF">Scep_022460</name>
</gene>
<dbReference type="Proteomes" id="UP001419268">
    <property type="component" value="Unassembled WGS sequence"/>
</dbReference>
<proteinExistence type="predicted"/>
<organism evidence="2 3">
    <name type="scientific">Stephania cephalantha</name>
    <dbReference type="NCBI Taxonomy" id="152367"/>
    <lineage>
        <taxon>Eukaryota</taxon>
        <taxon>Viridiplantae</taxon>
        <taxon>Streptophyta</taxon>
        <taxon>Embryophyta</taxon>
        <taxon>Tracheophyta</taxon>
        <taxon>Spermatophyta</taxon>
        <taxon>Magnoliopsida</taxon>
        <taxon>Ranunculales</taxon>
        <taxon>Menispermaceae</taxon>
        <taxon>Menispermoideae</taxon>
        <taxon>Cissampelideae</taxon>
        <taxon>Stephania</taxon>
    </lineage>
</organism>
<sequence>MKQALMERLGHNFVGGTSSQPTIVAPPVDPQVAHTHDDLDDELGTVDDDADDYD</sequence>
<dbReference type="EMBL" id="JBBNAG010000009">
    <property type="protein sequence ID" value="KAK9105616.1"/>
    <property type="molecule type" value="Genomic_DNA"/>
</dbReference>
<comment type="caution">
    <text evidence="2">The sequence shown here is derived from an EMBL/GenBank/DDBJ whole genome shotgun (WGS) entry which is preliminary data.</text>
</comment>
<reference evidence="2 3" key="1">
    <citation type="submission" date="2024-01" db="EMBL/GenBank/DDBJ databases">
        <title>Genome assemblies of Stephania.</title>
        <authorList>
            <person name="Yang L."/>
        </authorList>
    </citation>
    <scope>NUCLEOTIDE SEQUENCE [LARGE SCALE GENOMIC DNA]</scope>
    <source>
        <strain evidence="2">JXDWG</strain>
        <tissue evidence="2">Leaf</tissue>
    </source>
</reference>
<dbReference type="AlphaFoldDB" id="A0AAP0I265"/>
<name>A0AAP0I265_9MAGN</name>
<evidence type="ECO:0000313" key="2">
    <source>
        <dbReference type="EMBL" id="KAK9105616.1"/>
    </source>
</evidence>
<feature type="compositionally biased region" description="Acidic residues" evidence="1">
    <location>
        <begin position="38"/>
        <end position="54"/>
    </location>
</feature>
<keyword evidence="3" id="KW-1185">Reference proteome</keyword>